<keyword evidence="7" id="KW-1185">Reference proteome</keyword>
<dbReference type="GO" id="GO:0046872">
    <property type="term" value="F:metal ion binding"/>
    <property type="evidence" value="ECO:0007669"/>
    <property type="project" value="UniProtKB-KW"/>
</dbReference>
<dbReference type="SUPFAM" id="SSF51338">
    <property type="entry name" value="Composite domain of metallo-dependent hydrolases"/>
    <property type="match status" value="1"/>
</dbReference>
<dbReference type="EMBL" id="KB445552">
    <property type="protein sequence ID" value="EMC99137.1"/>
    <property type="molecule type" value="Genomic_DNA"/>
</dbReference>
<dbReference type="GO" id="GO:0005829">
    <property type="term" value="C:cytosol"/>
    <property type="evidence" value="ECO:0007669"/>
    <property type="project" value="TreeGrafter"/>
</dbReference>
<evidence type="ECO:0000256" key="3">
    <source>
        <dbReference type="ARBA" id="ARBA00022801"/>
    </source>
</evidence>
<keyword evidence="3" id="KW-0378">Hydrolase</keyword>
<evidence type="ECO:0000256" key="2">
    <source>
        <dbReference type="ARBA" id="ARBA00022723"/>
    </source>
</evidence>
<dbReference type="OrthoDB" id="194468at2759"/>
<evidence type="ECO:0000259" key="5">
    <source>
        <dbReference type="Pfam" id="PF01979"/>
    </source>
</evidence>
<evidence type="ECO:0000256" key="4">
    <source>
        <dbReference type="ARBA" id="ARBA00022833"/>
    </source>
</evidence>
<keyword evidence="2" id="KW-0479">Metal-binding</keyword>
<dbReference type="Pfam" id="PF01979">
    <property type="entry name" value="Amidohydro_1"/>
    <property type="match status" value="1"/>
</dbReference>
<gene>
    <name evidence="6" type="ORF">BAUCODRAFT_392692</name>
</gene>
<organism evidence="6 7">
    <name type="scientific">Baudoinia panamericana (strain UAMH 10762)</name>
    <name type="common">Angels' share fungus</name>
    <name type="synonym">Baudoinia compniacensis (strain UAMH 10762)</name>
    <dbReference type="NCBI Taxonomy" id="717646"/>
    <lineage>
        <taxon>Eukaryota</taxon>
        <taxon>Fungi</taxon>
        <taxon>Dikarya</taxon>
        <taxon>Ascomycota</taxon>
        <taxon>Pezizomycotina</taxon>
        <taxon>Dothideomycetes</taxon>
        <taxon>Dothideomycetidae</taxon>
        <taxon>Mycosphaerellales</taxon>
        <taxon>Teratosphaeriaceae</taxon>
        <taxon>Baudoinia</taxon>
    </lineage>
</organism>
<dbReference type="Gene3D" id="3.20.20.140">
    <property type="entry name" value="Metal-dependent hydrolases"/>
    <property type="match status" value="1"/>
</dbReference>
<dbReference type="InterPro" id="IPR006680">
    <property type="entry name" value="Amidohydro-rel"/>
</dbReference>
<dbReference type="RefSeq" id="XP_007674138.1">
    <property type="nucleotide sequence ID" value="XM_007675948.1"/>
</dbReference>
<dbReference type="STRING" id="717646.M2LWT8"/>
<protein>
    <recommendedName>
        <fullName evidence="5">Amidohydrolase-related domain-containing protein</fullName>
    </recommendedName>
</protein>
<reference evidence="6 7" key="1">
    <citation type="journal article" date="2012" name="PLoS Pathog.">
        <title>Diverse lifestyles and strategies of plant pathogenesis encoded in the genomes of eighteen Dothideomycetes fungi.</title>
        <authorList>
            <person name="Ohm R.A."/>
            <person name="Feau N."/>
            <person name="Henrissat B."/>
            <person name="Schoch C.L."/>
            <person name="Horwitz B.A."/>
            <person name="Barry K.W."/>
            <person name="Condon B.J."/>
            <person name="Copeland A.C."/>
            <person name="Dhillon B."/>
            <person name="Glaser F."/>
            <person name="Hesse C.N."/>
            <person name="Kosti I."/>
            <person name="LaButti K."/>
            <person name="Lindquist E.A."/>
            <person name="Lucas S."/>
            <person name="Salamov A.A."/>
            <person name="Bradshaw R.E."/>
            <person name="Ciuffetti L."/>
            <person name="Hamelin R.C."/>
            <person name="Kema G.H.J."/>
            <person name="Lawrence C."/>
            <person name="Scott J.A."/>
            <person name="Spatafora J.W."/>
            <person name="Turgeon B.G."/>
            <person name="de Wit P.J.G.M."/>
            <person name="Zhong S."/>
            <person name="Goodwin S.B."/>
            <person name="Grigoriev I.V."/>
        </authorList>
    </citation>
    <scope>NUCLEOTIDE SEQUENCE [LARGE SCALE GENOMIC DNA]</scope>
    <source>
        <strain evidence="6 7">UAMH 10762</strain>
    </source>
</reference>
<name>M2LWT8_BAUPA</name>
<dbReference type="Proteomes" id="UP000011761">
    <property type="component" value="Unassembled WGS sequence"/>
</dbReference>
<dbReference type="GO" id="GO:0019239">
    <property type="term" value="F:deaminase activity"/>
    <property type="evidence" value="ECO:0007669"/>
    <property type="project" value="TreeGrafter"/>
</dbReference>
<evidence type="ECO:0000256" key="1">
    <source>
        <dbReference type="ARBA" id="ARBA00001947"/>
    </source>
</evidence>
<feature type="domain" description="Amidohydrolase-related" evidence="5">
    <location>
        <begin position="56"/>
        <end position="424"/>
    </location>
</feature>
<dbReference type="AlphaFoldDB" id="M2LWT8"/>
<evidence type="ECO:0000313" key="6">
    <source>
        <dbReference type="EMBL" id="EMC99137.1"/>
    </source>
</evidence>
<dbReference type="eggNOG" id="KOG3968">
    <property type="taxonomic scope" value="Eukaryota"/>
</dbReference>
<dbReference type="KEGG" id="bcom:BAUCODRAFT_392692"/>
<sequence>MAASLLLRNGTVLLHDENDHVKPTVTDVLVQGNLIKSIGTDLPSSGVEIIDCTNKIVSPGFVDTHHHVWQSQLRGRHADETLIQYLPTGNFTSSLYTAQDMAWGQLGGCLEMLNCGTTTVIDFAHLNYSPDNNWAAIAATVSSGIRSNYGYCPNPRLASWEPFTVNPNGLAGHAMPTLYELAKASPWANGRVTLGFAFDGWPYLPAEYLDKLMSQLRDLNVSVLQFHYTPSMFPGSTNIPQFLEDKNYLDSRWLVAHANDMPTENVDLFRKRGVHLSTTPSTELQMGMGLPVPAFRDDYGCPVDICSLGVDCHSAACAYLPGEARLALQSARAARHNRFTAQSKVALSVKYTVEEAFNQATIRGARAAKMGNRIGSIAEGNLADLVIFNTETPSMVCAAAHDPVAAIILHSSPADIDCVIVDGIVRKECGRLVSVHVSPEDAKWFGDNTELTWKEVSKQLLSSRAALQKKVDGLHMKKAEKGVMEAFHLNDANYADVV</sequence>
<comment type="cofactor">
    <cofactor evidence="1">
        <name>Zn(2+)</name>
        <dbReference type="ChEBI" id="CHEBI:29105"/>
    </cofactor>
</comment>
<dbReference type="InterPro" id="IPR051607">
    <property type="entry name" value="Metallo-dep_hydrolases"/>
</dbReference>
<dbReference type="GeneID" id="19113760"/>
<dbReference type="PANTHER" id="PTHR11271:SF37">
    <property type="entry name" value="FAMILY PROTEIN, PUTATIVE (AFU_ORTHOLOGUE AFUA_4G00460)-RELATED"/>
    <property type="match status" value="1"/>
</dbReference>
<dbReference type="HOGENOM" id="CLU_012358_11_3_1"/>
<dbReference type="InterPro" id="IPR011059">
    <property type="entry name" value="Metal-dep_hydrolase_composite"/>
</dbReference>
<proteinExistence type="predicted"/>
<accession>M2LWT8</accession>
<dbReference type="PANTHER" id="PTHR11271">
    <property type="entry name" value="GUANINE DEAMINASE"/>
    <property type="match status" value="1"/>
</dbReference>
<dbReference type="Gene3D" id="2.30.40.10">
    <property type="entry name" value="Urease, subunit C, domain 1"/>
    <property type="match status" value="1"/>
</dbReference>
<dbReference type="SUPFAM" id="SSF51556">
    <property type="entry name" value="Metallo-dependent hydrolases"/>
    <property type="match status" value="1"/>
</dbReference>
<keyword evidence="4" id="KW-0862">Zinc</keyword>
<evidence type="ECO:0000313" key="7">
    <source>
        <dbReference type="Proteomes" id="UP000011761"/>
    </source>
</evidence>
<dbReference type="OMA" id="GVDCHSW"/>
<dbReference type="InterPro" id="IPR032466">
    <property type="entry name" value="Metal_Hydrolase"/>
</dbReference>